<evidence type="ECO:0000313" key="1">
    <source>
        <dbReference type="EMBL" id="KAG6664836.1"/>
    </source>
</evidence>
<sequence>MVKLDPDGGLKKWRCRHQTEMVAVELSFVGRQGLMVVQNDAELGVKTG</sequence>
<dbReference type="AlphaFoldDB" id="A0A8T1RD95"/>
<organism evidence="1 2">
    <name type="scientific">Carya illinoinensis</name>
    <name type="common">Pecan</name>
    <dbReference type="NCBI Taxonomy" id="32201"/>
    <lineage>
        <taxon>Eukaryota</taxon>
        <taxon>Viridiplantae</taxon>
        <taxon>Streptophyta</taxon>
        <taxon>Embryophyta</taxon>
        <taxon>Tracheophyta</taxon>
        <taxon>Spermatophyta</taxon>
        <taxon>Magnoliopsida</taxon>
        <taxon>eudicotyledons</taxon>
        <taxon>Gunneridae</taxon>
        <taxon>Pentapetalae</taxon>
        <taxon>rosids</taxon>
        <taxon>fabids</taxon>
        <taxon>Fagales</taxon>
        <taxon>Juglandaceae</taxon>
        <taxon>Carya</taxon>
    </lineage>
</organism>
<dbReference type="EMBL" id="CM031810">
    <property type="protein sequence ID" value="KAG6664836.1"/>
    <property type="molecule type" value="Genomic_DNA"/>
</dbReference>
<proteinExistence type="predicted"/>
<keyword evidence="2" id="KW-1185">Reference proteome</keyword>
<name>A0A8T1RD95_CARIL</name>
<reference evidence="1" key="1">
    <citation type="submission" date="2020-12" db="EMBL/GenBank/DDBJ databases">
        <title>WGS assembly of Carya illinoinensis cv. Pawnee.</title>
        <authorList>
            <person name="Platts A."/>
            <person name="Shu S."/>
            <person name="Wright S."/>
            <person name="Barry K."/>
            <person name="Edger P."/>
            <person name="Pires J.C."/>
            <person name="Schmutz J."/>
        </authorList>
    </citation>
    <scope>NUCLEOTIDE SEQUENCE</scope>
    <source>
        <tissue evidence="1">Leaf</tissue>
    </source>
</reference>
<evidence type="ECO:0000313" key="2">
    <source>
        <dbReference type="Proteomes" id="UP000811609"/>
    </source>
</evidence>
<gene>
    <name evidence="1" type="ORF">CIPAW_02G120700</name>
</gene>
<protein>
    <submittedName>
        <fullName evidence="1">Uncharacterized protein</fullName>
    </submittedName>
</protein>
<comment type="caution">
    <text evidence="1">The sequence shown here is derived from an EMBL/GenBank/DDBJ whole genome shotgun (WGS) entry which is preliminary data.</text>
</comment>
<dbReference type="Proteomes" id="UP000811609">
    <property type="component" value="Chromosome 2"/>
</dbReference>
<accession>A0A8T1RD95</accession>